<dbReference type="EMBL" id="JAADJZ010000001">
    <property type="protein sequence ID" value="KAF2878053.1"/>
    <property type="molecule type" value="Genomic_DNA"/>
</dbReference>
<protein>
    <submittedName>
        <fullName evidence="2">Uncharacterized protein</fullName>
    </submittedName>
</protein>
<comment type="caution">
    <text evidence="2">The sequence shown here is derived from an EMBL/GenBank/DDBJ whole genome shotgun (WGS) entry which is preliminary data.</text>
</comment>
<gene>
    <name evidence="2" type="ORF">BDV95DRAFT_556597</name>
</gene>
<evidence type="ECO:0000256" key="1">
    <source>
        <dbReference type="SAM" id="MobiDB-lite"/>
    </source>
</evidence>
<organism evidence="2 3">
    <name type="scientific">Massariosphaeria phaeospora</name>
    <dbReference type="NCBI Taxonomy" id="100035"/>
    <lineage>
        <taxon>Eukaryota</taxon>
        <taxon>Fungi</taxon>
        <taxon>Dikarya</taxon>
        <taxon>Ascomycota</taxon>
        <taxon>Pezizomycotina</taxon>
        <taxon>Dothideomycetes</taxon>
        <taxon>Pleosporomycetidae</taxon>
        <taxon>Pleosporales</taxon>
        <taxon>Pleosporales incertae sedis</taxon>
        <taxon>Massariosphaeria</taxon>
    </lineage>
</organism>
<name>A0A7C8IJN5_9PLEO</name>
<dbReference type="AlphaFoldDB" id="A0A7C8IJN5"/>
<evidence type="ECO:0000313" key="2">
    <source>
        <dbReference type="EMBL" id="KAF2878053.1"/>
    </source>
</evidence>
<proteinExistence type="predicted"/>
<sequence length="462" mass="52729">MIRSSRLLTYPKYASNMHKVIVFKRRVTPPPSPPIPFFPFVGEDAPFPRRQQDTADILEWDSAYRKLNPPWPIGDPARLYRVYDPDDLWDLGALREAIQRQLHLLGLDPEHEEGESSSVPDTLHHIFRCWIENLKPANEKLKNRNLRSKERRKLRREHTTTGPEFLIHVLRDYYGADPDFEEFKGKFKDLDGRETADGREVAELMAACDATGNATRGREFHVFLATFYRGFIEFEIDEVRVRRTRCWLEDVVHAKGALIKMVPRVSEADLLDTMFFEDEEPNLYRMNNKGAYEPEWRLTAVIIAPVSCEDNFFGYPDPPKSDPDVKGTQTARIKPKIMSKAFTELWVRLIADEEDEGGDAASNAEEINIKIEADDIPSMDTRPVEDAEVSGEEGDGMLDNGPDEEEDINMLDDEPVDEAGMGTVDEEPAAEGNHDMLNDELSETEIAEIKRDAARKGYNGKG</sequence>
<accession>A0A7C8IJN5</accession>
<evidence type="ECO:0000313" key="3">
    <source>
        <dbReference type="Proteomes" id="UP000481861"/>
    </source>
</evidence>
<feature type="compositionally biased region" description="Acidic residues" evidence="1">
    <location>
        <begin position="386"/>
        <end position="417"/>
    </location>
</feature>
<keyword evidence="3" id="KW-1185">Reference proteome</keyword>
<dbReference type="Proteomes" id="UP000481861">
    <property type="component" value="Unassembled WGS sequence"/>
</dbReference>
<dbReference type="OrthoDB" id="3798170at2759"/>
<feature type="region of interest" description="Disordered" evidence="1">
    <location>
        <begin position="370"/>
        <end position="462"/>
    </location>
</feature>
<reference evidence="2 3" key="1">
    <citation type="submission" date="2020-01" db="EMBL/GenBank/DDBJ databases">
        <authorList>
            <consortium name="DOE Joint Genome Institute"/>
            <person name="Haridas S."/>
            <person name="Albert R."/>
            <person name="Binder M."/>
            <person name="Bloem J."/>
            <person name="Labutti K."/>
            <person name="Salamov A."/>
            <person name="Andreopoulos B."/>
            <person name="Baker S.E."/>
            <person name="Barry K."/>
            <person name="Bills G."/>
            <person name="Bluhm B.H."/>
            <person name="Cannon C."/>
            <person name="Castanera R."/>
            <person name="Culley D.E."/>
            <person name="Daum C."/>
            <person name="Ezra D."/>
            <person name="Gonzalez J.B."/>
            <person name="Henrissat B."/>
            <person name="Kuo A."/>
            <person name="Liang C."/>
            <person name="Lipzen A."/>
            <person name="Lutzoni F."/>
            <person name="Magnuson J."/>
            <person name="Mondo S."/>
            <person name="Nolan M."/>
            <person name="Ohm R."/>
            <person name="Pangilinan J."/>
            <person name="Park H.-J.H."/>
            <person name="Ramirez L."/>
            <person name="Alfaro M."/>
            <person name="Sun H."/>
            <person name="Tritt A."/>
            <person name="Yoshinaga Y."/>
            <person name="Zwiers L.-H.L."/>
            <person name="Turgeon B.G."/>
            <person name="Goodwin S.B."/>
            <person name="Spatafora J.W."/>
            <person name="Crous P.W."/>
            <person name="Grigoriev I.V."/>
        </authorList>
    </citation>
    <scope>NUCLEOTIDE SEQUENCE [LARGE SCALE GENOMIC DNA]</scope>
    <source>
        <strain evidence="2 3">CBS 611.86</strain>
    </source>
</reference>